<accession>A0A2I1I3X0</accession>
<protein>
    <submittedName>
        <fullName evidence="1">Uncharacterized protein</fullName>
    </submittedName>
</protein>
<gene>
    <name evidence="1" type="ORF">CYJ25_07705</name>
</gene>
<comment type="caution">
    <text evidence="1">The sequence shown here is derived from an EMBL/GenBank/DDBJ whole genome shotgun (WGS) entry which is preliminary data.</text>
</comment>
<evidence type="ECO:0000313" key="1">
    <source>
        <dbReference type="EMBL" id="PKY65820.1"/>
    </source>
</evidence>
<dbReference type="Proteomes" id="UP000234545">
    <property type="component" value="Unassembled WGS sequence"/>
</dbReference>
<dbReference type="AlphaFoldDB" id="A0A2I1I3X0"/>
<sequence length="156" mass="17886">MATMPASFPYMPERRMFRWDLTIDVPPKQQADTRTWLESRATPYGHYPDTLPDVGPWAAGFARAAIEAVLDLRDKRQLERWMLPQLFNAFKHLSFREEGDEETRTACIPVTWRASEPSPGKVEASVVIRGAARCYAVALRLQEFKGRWMTTALEIA</sequence>
<dbReference type="OrthoDB" id="3731420at2"/>
<dbReference type="RefSeq" id="WP_101628580.1">
    <property type="nucleotide sequence ID" value="NZ_JADMZU010000004.1"/>
</dbReference>
<name>A0A2I1I3X0_9ACTO</name>
<dbReference type="EMBL" id="PKKJ01000013">
    <property type="protein sequence ID" value="PKY65820.1"/>
    <property type="molecule type" value="Genomic_DNA"/>
</dbReference>
<dbReference type="InterPro" id="IPR045596">
    <property type="entry name" value="DUF6459"/>
</dbReference>
<reference evidence="1 2" key="1">
    <citation type="submission" date="2017-12" db="EMBL/GenBank/DDBJ databases">
        <title>Phylogenetic diversity of female urinary microbiome.</title>
        <authorList>
            <person name="Thomas-White K."/>
            <person name="Wolfe A.J."/>
        </authorList>
    </citation>
    <scope>NUCLEOTIDE SEQUENCE [LARGE SCALE GENOMIC DNA]</scope>
    <source>
        <strain evidence="1 2">UMB0250</strain>
    </source>
</reference>
<dbReference type="Pfam" id="PF20060">
    <property type="entry name" value="DUF6459"/>
    <property type="match status" value="1"/>
</dbReference>
<organism evidence="1 2">
    <name type="scientific">Schaalia turicensis</name>
    <dbReference type="NCBI Taxonomy" id="131111"/>
    <lineage>
        <taxon>Bacteria</taxon>
        <taxon>Bacillati</taxon>
        <taxon>Actinomycetota</taxon>
        <taxon>Actinomycetes</taxon>
        <taxon>Actinomycetales</taxon>
        <taxon>Actinomycetaceae</taxon>
        <taxon>Schaalia</taxon>
    </lineage>
</organism>
<evidence type="ECO:0000313" key="2">
    <source>
        <dbReference type="Proteomes" id="UP000234545"/>
    </source>
</evidence>
<proteinExistence type="predicted"/>